<keyword evidence="4 6" id="KW-0808">Transferase</keyword>
<keyword evidence="5 6" id="KW-0949">S-adenosyl-L-methionine</keyword>
<dbReference type="InterPro" id="IPR050078">
    <property type="entry name" value="Ribosomal_L11_MeTrfase_PrmA"/>
</dbReference>
<evidence type="ECO:0000256" key="4">
    <source>
        <dbReference type="ARBA" id="ARBA00022679"/>
    </source>
</evidence>
<comment type="function">
    <text evidence="6">Methylates ribosomal protein L11.</text>
</comment>
<gene>
    <name evidence="6 7" type="primary">prmA</name>
    <name evidence="7" type="ORF">F4X14_10525</name>
</gene>
<comment type="catalytic activity">
    <reaction evidence="6">
        <text>L-lysyl-[protein] + 3 S-adenosyl-L-methionine = N(6),N(6),N(6)-trimethyl-L-lysyl-[protein] + 3 S-adenosyl-L-homocysteine + 3 H(+)</text>
        <dbReference type="Rhea" id="RHEA:54192"/>
        <dbReference type="Rhea" id="RHEA-COMP:9752"/>
        <dbReference type="Rhea" id="RHEA-COMP:13826"/>
        <dbReference type="ChEBI" id="CHEBI:15378"/>
        <dbReference type="ChEBI" id="CHEBI:29969"/>
        <dbReference type="ChEBI" id="CHEBI:57856"/>
        <dbReference type="ChEBI" id="CHEBI:59789"/>
        <dbReference type="ChEBI" id="CHEBI:61961"/>
    </reaction>
</comment>
<keyword evidence="7" id="KW-0687">Ribonucleoprotein</keyword>
<dbReference type="InterPro" id="IPR004498">
    <property type="entry name" value="Ribosomal_PrmA_MeTrfase"/>
</dbReference>
<dbReference type="GO" id="GO:0005737">
    <property type="term" value="C:cytoplasm"/>
    <property type="evidence" value="ECO:0007669"/>
    <property type="project" value="UniProtKB-SubCell"/>
</dbReference>
<keyword evidence="2 6" id="KW-0963">Cytoplasm</keyword>
<dbReference type="NCBIfam" id="TIGR00406">
    <property type="entry name" value="prmA"/>
    <property type="match status" value="1"/>
</dbReference>
<dbReference type="EC" id="2.1.1.-" evidence="6"/>
<dbReference type="GO" id="GO:0008276">
    <property type="term" value="F:protein methyltransferase activity"/>
    <property type="evidence" value="ECO:0007669"/>
    <property type="project" value="UniProtKB-UniRule"/>
</dbReference>
<dbReference type="PANTHER" id="PTHR43648">
    <property type="entry name" value="ELECTRON TRANSFER FLAVOPROTEIN BETA SUBUNIT LYSINE METHYLTRANSFERASE"/>
    <property type="match status" value="1"/>
</dbReference>
<dbReference type="HAMAP" id="MF_00735">
    <property type="entry name" value="Methyltr_PrmA"/>
    <property type="match status" value="1"/>
</dbReference>
<dbReference type="CDD" id="cd02440">
    <property type="entry name" value="AdoMet_MTases"/>
    <property type="match status" value="1"/>
</dbReference>
<dbReference type="Pfam" id="PF06325">
    <property type="entry name" value="PrmA"/>
    <property type="match status" value="1"/>
</dbReference>
<dbReference type="EMBL" id="VXMH01000055">
    <property type="protein sequence ID" value="MYC95396.1"/>
    <property type="molecule type" value="Genomic_DNA"/>
</dbReference>
<dbReference type="Gene3D" id="3.40.50.150">
    <property type="entry name" value="Vaccinia Virus protein VP39"/>
    <property type="match status" value="1"/>
</dbReference>
<dbReference type="SUPFAM" id="SSF53335">
    <property type="entry name" value="S-adenosyl-L-methionine-dependent methyltransferases"/>
    <property type="match status" value="1"/>
</dbReference>
<comment type="similarity">
    <text evidence="1 6">Belongs to the methyltransferase superfamily. PrmA family.</text>
</comment>
<dbReference type="AlphaFoldDB" id="A0A6B1D757"/>
<evidence type="ECO:0000313" key="7">
    <source>
        <dbReference type="EMBL" id="MYC95396.1"/>
    </source>
</evidence>
<name>A0A6B1D757_9CHLR</name>
<evidence type="ECO:0000256" key="5">
    <source>
        <dbReference type="ARBA" id="ARBA00022691"/>
    </source>
</evidence>
<keyword evidence="3 6" id="KW-0489">Methyltransferase</keyword>
<proteinExistence type="inferred from homology"/>
<reference evidence="7" key="1">
    <citation type="submission" date="2019-09" db="EMBL/GenBank/DDBJ databases">
        <title>Characterisation of the sponge microbiome using genome-centric metagenomics.</title>
        <authorList>
            <person name="Engelberts J.P."/>
            <person name="Robbins S.J."/>
            <person name="De Goeij J.M."/>
            <person name="Aranda M."/>
            <person name="Bell S.C."/>
            <person name="Webster N.S."/>
        </authorList>
    </citation>
    <scope>NUCLEOTIDE SEQUENCE</scope>
    <source>
        <strain evidence="7">SB0661_bin_32</strain>
    </source>
</reference>
<feature type="binding site" evidence="6">
    <location>
        <position position="252"/>
    </location>
    <ligand>
        <name>S-adenosyl-L-methionine</name>
        <dbReference type="ChEBI" id="CHEBI:59789"/>
    </ligand>
</feature>
<evidence type="ECO:0000256" key="3">
    <source>
        <dbReference type="ARBA" id="ARBA00022603"/>
    </source>
</evidence>
<evidence type="ECO:0000256" key="1">
    <source>
        <dbReference type="ARBA" id="ARBA00009741"/>
    </source>
</evidence>
<comment type="caution">
    <text evidence="7">The sequence shown here is derived from an EMBL/GenBank/DDBJ whole genome shotgun (WGS) entry which is preliminary data.</text>
</comment>
<dbReference type="GO" id="GO:0032259">
    <property type="term" value="P:methylation"/>
    <property type="evidence" value="ECO:0007669"/>
    <property type="project" value="UniProtKB-KW"/>
</dbReference>
<keyword evidence="7" id="KW-0689">Ribosomal protein</keyword>
<dbReference type="PANTHER" id="PTHR43648:SF1">
    <property type="entry name" value="ELECTRON TRANSFER FLAVOPROTEIN BETA SUBUNIT LYSINE METHYLTRANSFERASE"/>
    <property type="match status" value="1"/>
</dbReference>
<accession>A0A6B1D757</accession>
<dbReference type="InterPro" id="IPR029063">
    <property type="entry name" value="SAM-dependent_MTases_sf"/>
</dbReference>
<evidence type="ECO:0000256" key="2">
    <source>
        <dbReference type="ARBA" id="ARBA00022490"/>
    </source>
</evidence>
<sequence length="325" mass="35312">MNQDELVEIAIEVDGEAAEAVVELFNRCNGGDWVEDSAAGEASGGGAVLESTGYDDLGNPLAGEYRMVVKTYLKPGPRGRRIQRKIEEGLWHLRLLYPMPEPVARIVKEEDWAHAWKRHYKPMRIGRRVLLTPAWEKPEPLPDDLVVRLEPGMAFGTGLHPTTRLCVAALEEWIQPGDSFLDVGTGSGVLAIVAAKLGARPVWATDIDPLAIRAASENALRNGIALAPEILHIQQGSIPAGQPGRFQVVAANILAEVLVGLFDGTYDTVSLAEPLAPGGRLILSGILEEKSEIVLSAAARYGLKEVERTQEADWVALVVRRENAE</sequence>
<organism evidence="7">
    <name type="scientific">Caldilineaceae bacterium SB0661_bin_32</name>
    <dbReference type="NCBI Taxonomy" id="2605255"/>
    <lineage>
        <taxon>Bacteria</taxon>
        <taxon>Bacillati</taxon>
        <taxon>Chloroflexota</taxon>
        <taxon>Caldilineae</taxon>
        <taxon>Caldilineales</taxon>
        <taxon>Caldilineaceae</taxon>
    </lineage>
</organism>
<evidence type="ECO:0000256" key="6">
    <source>
        <dbReference type="HAMAP-Rule" id="MF_00735"/>
    </source>
</evidence>
<feature type="binding site" evidence="6">
    <location>
        <position position="206"/>
    </location>
    <ligand>
        <name>S-adenosyl-L-methionine</name>
        <dbReference type="ChEBI" id="CHEBI:59789"/>
    </ligand>
</feature>
<comment type="subcellular location">
    <subcellularLocation>
        <location evidence="6">Cytoplasm</location>
    </subcellularLocation>
</comment>
<protein>
    <recommendedName>
        <fullName evidence="6">Ribosomal protein L11 methyltransferase</fullName>
        <shortName evidence="6">L11 Mtase</shortName>
        <ecNumber evidence="6">2.1.1.-</ecNumber>
    </recommendedName>
</protein>
<feature type="binding site" evidence="6">
    <location>
        <position position="184"/>
    </location>
    <ligand>
        <name>S-adenosyl-L-methionine</name>
        <dbReference type="ChEBI" id="CHEBI:59789"/>
    </ligand>
</feature>
<feature type="binding site" evidence="6">
    <location>
        <position position="163"/>
    </location>
    <ligand>
        <name>S-adenosyl-L-methionine</name>
        <dbReference type="ChEBI" id="CHEBI:59789"/>
    </ligand>
</feature>
<dbReference type="GO" id="GO:0005840">
    <property type="term" value="C:ribosome"/>
    <property type="evidence" value="ECO:0007669"/>
    <property type="project" value="UniProtKB-KW"/>
</dbReference>